<dbReference type="AlphaFoldDB" id="A0AAV4V7U8"/>
<evidence type="ECO:0000313" key="2">
    <source>
        <dbReference type="Proteomes" id="UP001054837"/>
    </source>
</evidence>
<proteinExistence type="predicted"/>
<gene>
    <name evidence="1" type="ORF">CDAR_164431</name>
</gene>
<accession>A0AAV4V7U8</accession>
<organism evidence="1 2">
    <name type="scientific">Caerostris darwini</name>
    <dbReference type="NCBI Taxonomy" id="1538125"/>
    <lineage>
        <taxon>Eukaryota</taxon>
        <taxon>Metazoa</taxon>
        <taxon>Ecdysozoa</taxon>
        <taxon>Arthropoda</taxon>
        <taxon>Chelicerata</taxon>
        <taxon>Arachnida</taxon>
        <taxon>Araneae</taxon>
        <taxon>Araneomorphae</taxon>
        <taxon>Entelegynae</taxon>
        <taxon>Araneoidea</taxon>
        <taxon>Araneidae</taxon>
        <taxon>Caerostris</taxon>
    </lineage>
</organism>
<comment type="caution">
    <text evidence="1">The sequence shown here is derived from an EMBL/GenBank/DDBJ whole genome shotgun (WGS) entry which is preliminary data.</text>
</comment>
<protein>
    <submittedName>
        <fullName evidence="1">Uncharacterized protein</fullName>
    </submittedName>
</protein>
<sequence length="89" mass="9948">MSKVLENSFQNRDRENSPVSPAEIFIVLFPIIEGCLSDLGKGHKLNSALCSDALFRCGTIRVGRVLLILLCVWVGREICSCGIEWAYKF</sequence>
<dbReference type="EMBL" id="BPLQ01012526">
    <property type="protein sequence ID" value="GIY66088.1"/>
    <property type="molecule type" value="Genomic_DNA"/>
</dbReference>
<dbReference type="Proteomes" id="UP001054837">
    <property type="component" value="Unassembled WGS sequence"/>
</dbReference>
<evidence type="ECO:0000313" key="1">
    <source>
        <dbReference type="EMBL" id="GIY66088.1"/>
    </source>
</evidence>
<keyword evidence="2" id="KW-1185">Reference proteome</keyword>
<name>A0AAV4V7U8_9ARAC</name>
<reference evidence="1 2" key="1">
    <citation type="submission" date="2021-06" db="EMBL/GenBank/DDBJ databases">
        <title>Caerostris darwini draft genome.</title>
        <authorList>
            <person name="Kono N."/>
            <person name="Arakawa K."/>
        </authorList>
    </citation>
    <scope>NUCLEOTIDE SEQUENCE [LARGE SCALE GENOMIC DNA]</scope>
</reference>